<comment type="similarity">
    <text evidence="1">Belongs to the eukaryotic ribosomal protein eL34 family.</text>
</comment>
<evidence type="ECO:0000256" key="2">
    <source>
        <dbReference type="ARBA" id="ARBA00022980"/>
    </source>
</evidence>
<dbReference type="InterPro" id="IPR008195">
    <property type="entry name" value="Ribosomal_eL34"/>
</dbReference>
<organism evidence="4">
    <name type="scientific">Fibrocapsa japonica</name>
    <dbReference type="NCBI Taxonomy" id="94617"/>
    <lineage>
        <taxon>Eukaryota</taxon>
        <taxon>Sar</taxon>
        <taxon>Stramenopiles</taxon>
        <taxon>Ochrophyta</taxon>
        <taxon>Raphidophyceae</taxon>
        <taxon>Chattonellales</taxon>
        <taxon>Chattonellaceae</taxon>
        <taxon>Fibrocapsa</taxon>
    </lineage>
</organism>
<name>A0A7S2UXI2_9STRA</name>
<dbReference type="Gene3D" id="6.20.340.10">
    <property type="match status" value="1"/>
</dbReference>
<evidence type="ECO:0000313" key="4">
    <source>
        <dbReference type="EMBL" id="CAD9862261.1"/>
    </source>
</evidence>
<dbReference type="GO" id="GO:0006412">
    <property type="term" value="P:translation"/>
    <property type="evidence" value="ECO:0007669"/>
    <property type="project" value="InterPro"/>
</dbReference>
<dbReference type="PRINTS" id="PR01250">
    <property type="entry name" value="RIBOSOMALL34"/>
</dbReference>
<evidence type="ECO:0000256" key="1">
    <source>
        <dbReference type="ARBA" id="ARBA00009875"/>
    </source>
</evidence>
<dbReference type="InterPro" id="IPR038562">
    <property type="entry name" value="Ribosomal_eL34_C_sf"/>
</dbReference>
<evidence type="ECO:0008006" key="5">
    <source>
        <dbReference type="Google" id="ProtNLM"/>
    </source>
</evidence>
<dbReference type="PROSITE" id="PS01145">
    <property type="entry name" value="RIBOSOMAL_L34E"/>
    <property type="match status" value="1"/>
</dbReference>
<gene>
    <name evidence="4" type="ORF">FJAP1339_LOCUS4793</name>
</gene>
<dbReference type="PANTHER" id="PTHR10759">
    <property type="entry name" value="60S RIBOSOMAL PROTEIN L34"/>
    <property type="match status" value="1"/>
</dbReference>
<proteinExistence type="inferred from homology"/>
<dbReference type="GO" id="GO:0005840">
    <property type="term" value="C:ribosome"/>
    <property type="evidence" value="ECO:0007669"/>
    <property type="project" value="UniProtKB-KW"/>
</dbReference>
<dbReference type="AlphaFoldDB" id="A0A7S2UXI2"/>
<dbReference type="Pfam" id="PF01199">
    <property type="entry name" value="Ribosomal_L34e"/>
    <property type="match status" value="1"/>
</dbReference>
<accession>A0A7S2UXI2</accession>
<dbReference type="GO" id="GO:1990904">
    <property type="term" value="C:ribonucleoprotein complex"/>
    <property type="evidence" value="ECO:0007669"/>
    <property type="project" value="UniProtKB-KW"/>
</dbReference>
<reference evidence="4" key="1">
    <citation type="submission" date="2021-01" db="EMBL/GenBank/DDBJ databases">
        <authorList>
            <person name="Corre E."/>
            <person name="Pelletier E."/>
            <person name="Niang G."/>
            <person name="Scheremetjew M."/>
            <person name="Finn R."/>
            <person name="Kale V."/>
            <person name="Holt S."/>
            <person name="Cochrane G."/>
            <person name="Meng A."/>
            <person name="Brown T."/>
            <person name="Cohen L."/>
        </authorList>
    </citation>
    <scope>NUCLEOTIDE SEQUENCE</scope>
    <source>
        <strain evidence="4">CCMP1661</strain>
    </source>
</reference>
<keyword evidence="3" id="KW-0687">Ribonucleoprotein</keyword>
<dbReference type="GO" id="GO:0003735">
    <property type="term" value="F:structural constituent of ribosome"/>
    <property type="evidence" value="ECO:0007669"/>
    <property type="project" value="InterPro"/>
</dbReference>
<dbReference type="InterPro" id="IPR018065">
    <property type="entry name" value="Ribosomal_eL34_CS"/>
</dbReference>
<evidence type="ECO:0000256" key="3">
    <source>
        <dbReference type="ARBA" id="ARBA00023274"/>
    </source>
</evidence>
<sequence>MVKDIRVQYRRRHSYATKSNKIKIVKTPGGRLVAHYHTKKAKGPKCAECGISLPGIKHVRPIKYKNMKKREKTVTRAYGGSECGKCVKDRIVRAFLIEEQKIVKKMVAEKLKKKKPSA</sequence>
<dbReference type="EMBL" id="HBHR01010047">
    <property type="protein sequence ID" value="CAD9862261.1"/>
    <property type="molecule type" value="Transcribed_RNA"/>
</dbReference>
<protein>
    <recommendedName>
        <fullName evidence="5">60S ribosomal protein L34</fullName>
    </recommendedName>
</protein>
<keyword evidence="2" id="KW-0689">Ribosomal protein</keyword>
<dbReference type="Gene3D" id="6.20.370.70">
    <property type="match status" value="1"/>
</dbReference>